<dbReference type="EMBL" id="BPQB01000053">
    <property type="protein sequence ID" value="GJE95927.1"/>
    <property type="molecule type" value="Genomic_DNA"/>
</dbReference>
<dbReference type="InterPro" id="IPR003789">
    <property type="entry name" value="Asn/Gln_tRNA_amidoTrase-B-like"/>
</dbReference>
<comment type="subcellular location">
    <subcellularLocation>
        <location evidence="1">Mitochondrion</location>
    </subcellularLocation>
</comment>
<reference evidence="2 3" key="1">
    <citation type="submission" date="2021-08" db="EMBL/GenBank/DDBJ databases">
        <title>Draft Genome Sequence of Phanerochaete sordida strain YK-624.</title>
        <authorList>
            <person name="Mori T."/>
            <person name="Dohra H."/>
            <person name="Suzuki T."/>
            <person name="Kawagishi H."/>
            <person name="Hirai H."/>
        </authorList>
    </citation>
    <scope>NUCLEOTIDE SEQUENCE [LARGE SCALE GENOMIC DNA]</scope>
    <source>
        <strain evidence="2 3">YK-624</strain>
    </source>
</reference>
<proteinExistence type="inferred from homology"/>
<dbReference type="Gene3D" id="1.10.1510.10">
    <property type="entry name" value="Uncharacterised protein YqeY/AIM41 PF09424, N-terminal domain"/>
    <property type="match status" value="1"/>
</dbReference>
<sequence length="137" mass="14589">MKAKDTFKSTTIRSVLAEVYSADKLQAEPLPAGGVVSVLRKAVTRRVDAAAEFDKAARADLAEKERREADVLQAFVPPLLGADAVDAVLRDVITELAPPPGDKRALGQVFKAFYARVDRSAVDGDLVKSRAAALLAA</sequence>
<protein>
    <recommendedName>
        <fullName evidence="1">Altered inheritance of mitochondria protein 41</fullName>
    </recommendedName>
</protein>
<name>A0A9P3GIU7_9APHY</name>
<comment type="similarity">
    <text evidence="1">Belongs to the AIM41 family.</text>
</comment>
<accession>A0A9P3GIU7</accession>
<dbReference type="PANTHER" id="PTHR28055:SF1">
    <property type="entry name" value="ALTERED INHERITANCE OF MITOCHONDRIA PROTEIN 41, MITOCHONDRIAL"/>
    <property type="match status" value="1"/>
</dbReference>
<evidence type="ECO:0000256" key="1">
    <source>
        <dbReference type="RuleBase" id="RU365099"/>
    </source>
</evidence>
<dbReference type="GO" id="GO:0016884">
    <property type="term" value="F:carbon-nitrogen ligase activity, with glutamine as amido-N-donor"/>
    <property type="evidence" value="ECO:0007669"/>
    <property type="project" value="UniProtKB-UniRule"/>
</dbReference>
<dbReference type="Proteomes" id="UP000703269">
    <property type="component" value="Unassembled WGS sequence"/>
</dbReference>
<dbReference type="SUPFAM" id="SSF89095">
    <property type="entry name" value="GatB/YqeY motif"/>
    <property type="match status" value="1"/>
</dbReference>
<dbReference type="InterPro" id="IPR042184">
    <property type="entry name" value="YqeY/Aim41_N"/>
</dbReference>
<organism evidence="2 3">
    <name type="scientific">Phanerochaete sordida</name>
    <dbReference type="NCBI Taxonomy" id="48140"/>
    <lineage>
        <taxon>Eukaryota</taxon>
        <taxon>Fungi</taxon>
        <taxon>Dikarya</taxon>
        <taxon>Basidiomycota</taxon>
        <taxon>Agaricomycotina</taxon>
        <taxon>Agaricomycetes</taxon>
        <taxon>Polyporales</taxon>
        <taxon>Phanerochaetaceae</taxon>
        <taxon>Phanerochaete</taxon>
    </lineage>
</organism>
<dbReference type="Pfam" id="PF09424">
    <property type="entry name" value="YqeY"/>
    <property type="match status" value="1"/>
</dbReference>
<dbReference type="OrthoDB" id="538640at2759"/>
<keyword evidence="3" id="KW-1185">Reference proteome</keyword>
<comment type="caution">
    <text evidence="2">The sequence shown here is derived from an EMBL/GenBank/DDBJ whole genome shotgun (WGS) entry which is preliminary data.</text>
</comment>
<dbReference type="AlphaFoldDB" id="A0A9P3GIU7"/>
<dbReference type="GO" id="GO:0005739">
    <property type="term" value="C:mitochondrion"/>
    <property type="evidence" value="ECO:0007669"/>
    <property type="project" value="UniProtKB-SubCell"/>
</dbReference>
<gene>
    <name evidence="1" type="primary">AIM41</name>
    <name evidence="2" type="ORF">PsYK624_121190</name>
</gene>
<evidence type="ECO:0000313" key="2">
    <source>
        <dbReference type="EMBL" id="GJE95927.1"/>
    </source>
</evidence>
<keyword evidence="1" id="KW-0496">Mitochondrion</keyword>
<dbReference type="InterPro" id="IPR019004">
    <property type="entry name" value="YqeY/Aim41"/>
</dbReference>
<evidence type="ECO:0000313" key="3">
    <source>
        <dbReference type="Proteomes" id="UP000703269"/>
    </source>
</evidence>
<dbReference type="PANTHER" id="PTHR28055">
    <property type="entry name" value="ALTERED INHERITANCE OF MITOCHONDRIA PROTEIN 41, MITOCHONDRIAL"/>
    <property type="match status" value="1"/>
</dbReference>